<sequence length="96" mass="10802">MSNQPAVGNTKAIYAAPAYIEPGAGVSKNFGFIRHVTIAMTLGIGLGMVWKSWHWNEKRFIAQYYADLAKKETREANERQAELQAKFKALEEELLS</sequence>
<evidence type="ECO:0000256" key="1">
    <source>
        <dbReference type="SAM" id="Coils"/>
    </source>
</evidence>
<protein>
    <submittedName>
        <fullName evidence="3">Uncharacterized protein</fullName>
    </submittedName>
</protein>
<dbReference type="OrthoDB" id="506921at2759"/>
<gene>
    <name evidence="3" type="ORF">CEUSTIGMA_g3183.t1</name>
</gene>
<evidence type="ECO:0000256" key="2">
    <source>
        <dbReference type="SAM" id="Phobius"/>
    </source>
</evidence>
<proteinExistence type="predicted"/>
<evidence type="ECO:0000313" key="3">
    <source>
        <dbReference type="EMBL" id="GAX75740.1"/>
    </source>
</evidence>
<accession>A0A250WZ09</accession>
<name>A0A250WZ09_9CHLO</name>
<dbReference type="Proteomes" id="UP000232323">
    <property type="component" value="Unassembled WGS sequence"/>
</dbReference>
<keyword evidence="2" id="KW-1133">Transmembrane helix</keyword>
<comment type="caution">
    <text evidence="3">The sequence shown here is derived from an EMBL/GenBank/DDBJ whole genome shotgun (WGS) entry which is preliminary data.</text>
</comment>
<evidence type="ECO:0000313" key="4">
    <source>
        <dbReference type="Proteomes" id="UP000232323"/>
    </source>
</evidence>
<keyword evidence="2" id="KW-0812">Transmembrane</keyword>
<keyword evidence="2" id="KW-0472">Membrane</keyword>
<feature type="coiled-coil region" evidence="1">
    <location>
        <begin position="66"/>
        <end position="93"/>
    </location>
</feature>
<dbReference type="EMBL" id="BEGY01000013">
    <property type="protein sequence ID" value="GAX75740.1"/>
    <property type="molecule type" value="Genomic_DNA"/>
</dbReference>
<feature type="transmembrane region" description="Helical" evidence="2">
    <location>
        <begin position="32"/>
        <end position="50"/>
    </location>
</feature>
<organism evidence="3 4">
    <name type="scientific">Chlamydomonas eustigma</name>
    <dbReference type="NCBI Taxonomy" id="1157962"/>
    <lineage>
        <taxon>Eukaryota</taxon>
        <taxon>Viridiplantae</taxon>
        <taxon>Chlorophyta</taxon>
        <taxon>core chlorophytes</taxon>
        <taxon>Chlorophyceae</taxon>
        <taxon>CS clade</taxon>
        <taxon>Chlamydomonadales</taxon>
        <taxon>Chlamydomonadaceae</taxon>
        <taxon>Chlamydomonas</taxon>
    </lineage>
</organism>
<keyword evidence="1" id="KW-0175">Coiled coil</keyword>
<dbReference type="AlphaFoldDB" id="A0A250WZ09"/>
<reference evidence="3 4" key="1">
    <citation type="submission" date="2017-08" db="EMBL/GenBank/DDBJ databases">
        <title>Acidophilic green algal genome provides insights into adaptation to an acidic environment.</title>
        <authorList>
            <person name="Hirooka S."/>
            <person name="Hirose Y."/>
            <person name="Kanesaki Y."/>
            <person name="Higuchi S."/>
            <person name="Fujiwara T."/>
            <person name="Onuma R."/>
            <person name="Era A."/>
            <person name="Ohbayashi R."/>
            <person name="Uzuka A."/>
            <person name="Nozaki H."/>
            <person name="Yoshikawa H."/>
            <person name="Miyagishima S.Y."/>
        </authorList>
    </citation>
    <scope>NUCLEOTIDE SEQUENCE [LARGE SCALE GENOMIC DNA]</scope>
    <source>
        <strain evidence="3 4">NIES-2499</strain>
    </source>
</reference>
<keyword evidence="4" id="KW-1185">Reference proteome</keyword>